<dbReference type="Pfam" id="PF02254">
    <property type="entry name" value="TrkA_N"/>
    <property type="match status" value="1"/>
</dbReference>
<dbReference type="InterPro" id="IPR006037">
    <property type="entry name" value="RCK_C"/>
</dbReference>
<dbReference type="EMBL" id="VSSQ01031436">
    <property type="protein sequence ID" value="MPM82324.1"/>
    <property type="molecule type" value="Genomic_DNA"/>
</dbReference>
<dbReference type="PANTHER" id="PTHR43833:SF7">
    <property type="entry name" value="KTR SYSTEM POTASSIUM UPTAKE PROTEIN C"/>
    <property type="match status" value="1"/>
</dbReference>
<feature type="domain" description="RCK N-terminal" evidence="1">
    <location>
        <begin position="2"/>
        <end position="118"/>
    </location>
</feature>
<dbReference type="SUPFAM" id="SSF51735">
    <property type="entry name" value="NAD(P)-binding Rossmann-fold domains"/>
    <property type="match status" value="1"/>
</dbReference>
<dbReference type="InterPro" id="IPR036721">
    <property type="entry name" value="RCK_C_sf"/>
</dbReference>
<comment type="caution">
    <text evidence="3">The sequence shown here is derived from an EMBL/GenBank/DDBJ whole genome shotgun (WGS) entry which is preliminary data.</text>
</comment>
<gene>
    <name evidence="3" type="primary">ktrA_24</name>
    <name evidence="3" type="ORF">SDC9_129385</name>
</gene>
<dbReference type="PROSITE" id="PS51202">
    <property type="entry name" value="RCK_C"/>
    <property type="match status" value="1"/>
</dbReference>
<protein>
    <submittedName>
        <fullName evidence="3">Ktr system potassium uptake protein A</fullName>
    </submittedName>
</protein>
<dbReference type="InterPro" id="IPR036291">
    <property type="entry name" value="NAD(P)-bd_dom_sf"/>
</dbReference>
<dbReference type="GO" id="GO:0008324">
    <property type="term" value="F:monoatomic cation transmembrane transporter activity"/>
    <property type="evidence" value="ECO:0007669"/>
    <property type="project" value="InterPro"/>
</dbReference>
<sequence>MAKSIAVIGIGRFGFSVAKTLSQLGHQVLAVDVNEEQIKLASGYVTHAVQADTTDERALIQLGIRNFDFVVISMGDDIRASILTTVICKEQGAKYIIAKAADDLHARLLYKTGADKVVQPETEAGIRLAKSLVSENIIDYLELSDEYSVHEIRIPKIWVGKSLASLDIRVKYDVTVIGIRRSETILVTLDPNEPLLAGDIIIMIGSNKGFEQICSLKS</sequence>
<dbReference type="Gene3D" id="3.30.70.1450">
    <property type="entry name" value="Regulator of K+ conductance, C-terminal domain"/>
    <property type="match status" value="1"/>
</dbReference>
<dbReference type="PROSITE" id="PS51201">
    <property type="entry name" value="RCK_N"/>
    <property type="match status" value="1"/>
</dbReference>
<dbReference type="PANTHER" id="PTHR43833">
    <property type="entry name" value="POTASSIUM CHANNEL PROTEIN 2-RELATED-RELATED"/>
    <property type="match status" value="1"/>
</dbReference>
<dbReference type="InterPro" id="IPR003148">
    <property type="entry name" value="RCK_N"/>
</dbReference>
<dbReference type="Pfam" id="PF02080">
    <property type="entry name" value="TrkA_C"/>
    <property type="match status" value="1"/>
</dbReference>
<evidence type="ECO:0000259" key="1">
    <source>
        <dbReference type="PROSITE" id="PS51201"/>
    </source>
</evidence>
<evidence type="ECO:0000313" key="3">
    <source>
        <dbReference type="EMBL" id="MPM82324.1"/>
    </source>
</evidence>
<name>A0A645CZC2_9ZZZZ</name>
<evidence type="ECO:0000259" key="2">
    <source>
        <dbReference type="PROSITE" id="PS51202"/>
    </source>
</evidence>
<reference evidence="3" key="1">
    <citation type="submission" date="2019-08" db="EMBL/GenBank/DDBJ databases">
        <authorList>
            <person name="Kucharzyk K."/>
            <person name="Murdoch R.W."/>
            <person name="Higgins S."/>
            <person name="Loffler F."/>
        </authorList>
    </citation>
    <scope>NUCLEOTIDE SEQUENCE</scope>
</reference>
<dbReference type="InterPro" id="IPR050721">
    <property type="entry name" value="Trk_Ktr_HKT_K-transport"/>
</dbReference>
<dbReference type="Gene3D" id="3.40.50.720">
    <property type="entry name" value="NAD(P)-binding Rossmann-like Domain"/>
    <property type="match status" value="1"/>
</dbReference>
<proteinExistence type="predicted"/>
<feature type="domain" description="RCK C-terminal" evidence="2">
    <location>
        <begin position="135"/>
        <end position="218"/>
    </location>
</feature>
<dbReference type="GO" id="GO:0006813">
    <property type="term" value="P:potassium ion transport"/>
    <property type="evidence" value="ECO:0007669"/>
    <property type="project" value="InterPro"/>
</dbReference>
<dbReference type="SUPFAM" id="SSF116726">
    <property type="entry name" value="TrkA C-terminal domain-like"/>
    <property type="match status" value="1"/>
</dbReference>
<organism evidence="3">
    <name type="scientific">bioreactor metagenome</name>
    <dbReference type="NCBI Taxonomy" id="1076179"/>
    <lineage>
        <taxon>unclassified sequences</taxon>
        <taxon>metagenomes</taxon>
        <taxon>ecological metagenomes</taxon>
    </lineage>
</organism>
<accession>A0A645CZC2</accession>
<dbReference type="AlphaFoldDB" id="A0A645CZC2"/>